<dbReference type="PANTHER" id="PTHR23502">
    <property type="entry name" value="MAJOR FACILITATOR SUPERFAMILY"/>
    <property type="match status" value="1"/>
</dbReference>
<dbReference type="SUPFAM" id="SSF103473">
    <property type="entry name" value="MFS general substrate transporter"/>
    <property type="match status" value="1"/>
</dbReference>
<dbReference type="Pfam" id="PF07690">
    <property type="entry name" value="MFS_1"/>
    <property type="match status" value="1"/>
</dbReference>
<keyword evidence="2 6" id="KW-0812">Transmembrane</keyword>
<proteinExistence type="predicted"/>
<feature type="transmembrane region" description="Helical" evidence="6">
    <location>
        <begin position="476"/>
        <end position="494"/>
    </location>
</feature>
<feature type="transmembrane region" description="Helical" evidence="6">
    <location>
        <begin position="117"/>
        <end position="137"/>
    </location>
</feature>
<evidence type="ECO:0000256" key="3">
    <source>
        <dbReference type="ARBA" id="ARBA00022989"/>
    </source>
</evidence>
<evidence type="ECO:0000313" key="7">
    <source>
        <dbReference type="EMBL" id="KAK5707800.1"/>
    </source>
</evidence>
<gene>
    <name evidence="7" type="ORF">LTR97_000338</name>
</gene>
<dbReference type="InterPro" id="IPR011701">
    <property type="entry name" value="MFS"/>
</dbReference>
<dbReference type="Proteomes" id="UP001310594">
    <property type="component" value="Unassembled WGS sequence"/>
</dbReference>
<dbReference type="GO" id="GO:1990961">
    <property type="term" value="P:xenobiotic detoxification by transmembrane export across the plasma membrane"/>
    <property type="evidence" value="ECO:0007669"/>
    <property type="project" value="TreeGrafter"/>
</dbReference>
<feature type="transmembrane region" description="Helical" evidence="6">
    <location>
        <begin position="446"/>
        <end position="469"/>
    </location>
</feature>
<evidence type="ECO:0000256" key="6">
    <source>
        <dbReference type="SAM" id="Phobius"/>
    </source>
</evidence>
<reference evidence="7" key="1">
    <citation type="submission" date="2023-08" db="EMBL/GenBank/DDBJ databases">
        <title>Black Yeasts Isolated from many extreme environments.</title>
        <authorList>
            <person name="Coleine C."/>
            <person name="Stajich J.E."/>
            <person name="Selbmann L."/>
        </authorList>
    </citation>
    <scope>NUCLEOTIDE SEQUENCE</scope>
    <source>
        <strain evidence="7">CCFEE 5810</strain>
    </source>
</reference>
<evidence type="ECO:0000256" key="5">
    <source>
        <dbReference type="SAM" id="MobiDB-lite"/>
    </source>
</evidence>
<comment type="caution">
    <text evidence="7">The sequence shown here is derived from an EMBL/GenBank/DDBJ whole genome shotgun (WGS) entry which is preliminary data.</text>
</comment>
<comment type="subcellular location">
    <subcellularLocation>
        <location evidence="1">Membrane</location>
        <topology evidence="1">Multi-pass membrane protein</topology>
    </subcellularLocation>
</comment>
<feature type="transmembrane region" description="Helical" evidence="6">
    <location>
        <begin position="149"/>
        <end position="168"/>
    </location>
</feature>
<evidence type="ECO:0000256" key="1">
    <source>
        <dbReference type="ARBA" id="ARBA00004141"/>
    </source>
</evidence>
<feature type="transmembrane region" description="Helical" evidence="6">
    <location>
        <begin position="175"/>
        <end position="194"/>
    </location>
</feature>
<sequence length="531" mass="58769">MADILRESAVGQLLRLVNRQWLPYPDERPEFQRPDYDDPVDQEKPADHISPTGLDHQPKPRTEEEEQDVEAFQLAKTATAERTISRTLAPVRTSDGIILVDWYGSEDPHNWSSAKKLFVSFEICMYSFAVYFGSSVYTSSIDGIMERSGVGVVAASLGFALYVLACGIPSIGRNSIYVATFSIYVLLCIPEALVENFAGLMVLRFLLGFFGSPCLATGAATFQDMYAMIKMPYLVAFWAGAVTLGPALAPVVAGFSVVAKSWHWFAWEMLWLSGPIWLLMLFLLPETSASNILLRRARRLRHLTGNAQLKSQSEIDQSHMSPSEVAFDALIKPWQINALDPAVLFSTIYTALVYGIFNSFFESFPLVYPVIYGFNLGESNSIFLSVLVALGIAMPAYCFYYYHWVEPKVAKHGFGPPEERLIPALFASFLVPIGLFIFAWTTRSSVHWIVSVIGLVLDIPQYAASLFAANDFARSSVACGCILFAHPMFVGIRVPGGVSLLGGLTILCIGGVYFLYFFGANLRARSKFAAN</sequence>
<feature type="transmembrane region" description="Helical" evidence="6">
    <location>
        <begin position="421"/>
        <end position="440"/>
    </location>
</feature>
<feature type="transmembrane region" description="Helical" evidence="6">
    <location>
        <begin position="342"/>
        <end position="361"/>
    </location>
</feature>
<organism evidence="7 8">
    <name type="scientific">Elasticomyces elasticus</name>
    <dbReference type="NCBI Taxonomy" id="574655"/>
    <lineage>
        <taxon>Eukaryota</taxon>
        <taxon>Fungi</taxon>
        <taxon>Dikarya</taxon>
        <taxon>Ascomycota</taxon>
        <taxon>Pezizomycotina</taxon>
        <taxon>Dothideomycetes</taxon>
        <taxon>Dothideomycetidae</taxon>
        <taxon>Mycosphaerellales</taxon>
        <taxon>Teratosphaeriaceae</taxon>
        <taxon>Elasticomyces</taxon>
    </lineage>
</organism>
<dbReference type="EMBL" id="JAVRQU010000001">
    <property type="protein sequence ID" value="KAK5707800.1"/>
    <property type="molecule type" value="Genomic_DNA"/>
</dbReference>
<feature type="compositionally biased region" description="Basic and acidic residues" evidence="5">
    <location>
        <begin position="25"/>
        <end position="47"/>
    </location>
</feature>
<dbReference type="PANTHER" id="PTHR23502:SF23">
    <property type="entry name" value="FLUCONAZOLE RESISTANCE PROTEIN 1"/>
    <property type="match status" value="1"/>
</dbReference>
<feature type="transmembrane region" description="Helical" evidence="6">
    <location>
        <begin position="200"/>
        <end position="222"/>
    </location>
</feature>
<dbReference type="GO" id="GO:0015244">
    <property type="term" value="F:fluconazole transmembrane transporter activity"/>
    <property type="evidence" value="ECO:0007669"/>
    <property type="project" value="TreeGrafter"/>
</dbReference>
<evidence type="ECO:0000313" key="8">
    <source>
        <dbReference type="Proteomes" id="UP001310594"/>
    </source>
</evidence>
<evidence type="ECO:0000256" key="2">
    <source>
        <dbReference type="ARBA" id="ARBA00022692"/>
    </source>
</evidence>
<evidence type="ECO:0000256" key="4">
    <source>
        <dbReference type="ARBA" id="ARBA00023136"/>
    </source>
</evidence>
<feature type="transmembrane region" description="Helical" evidence="6">
    <location>
        <begin position="381"/>
        <end position="400"/>
    </location>
</feature>
<dbReference type="Gene3D" id="1.20.1250.20">
    <property type="entry name" value="MFS general substrate transporter like domains"/>
    <property type="match status" value="1"/>
</dbReference>
<dbReference type="GO" id="GO:0005886">
    <property type="term" value="C:plasma membrane"/>
    <property type="evidence" value="ECO:0007669"/>
    <property type="project" value="TreeGrafter"/>
</dbReference>
<accession>A0AAN7WJG6</accession>
<dbReference type="AlphaFoldDB" id="A0AAN7WJG6"/>
<dbReference type="InterPro" id="IPR036259">
    <property type="entry name" value="MFS_trans_sf"/>
</dbReference>
<name>A0AAN7WJG6_9PEZI</name>
<feature type="transmembrane region" description="Helical" evidence="6">
    <location>
        <begin position="270"/>
        <end position="294"/>
    </location>
</feature>
<keyword evidence="4 6" id="KW-0472">Membrane</keyword>
<keyword evidence="3 6" id="KW-1133">Transmembrane helix</keyword>
<protein>
    <recommendedName>
        <fullName evidence="9">Major facilitator superfamily (MFS) profile domain-containing protein</fullName>
    </recommendedName>
</protein>
<feature type="transmembrane region" description="Helical" evidence="6">
    <location>
        <begin position="234"/>
        <end position="258"/>
    </location>
</feature>
<feature type="region of interest" description="Disordered" evidence="5">
    <location>
        <begin position="25"/>
        <end position="67"/>
    </location>
</feature>
<evidence type="ECO:0008006" key="9">
    <source>
        <dbReference type="Google" id="ProtNLM"/>
    </source>
</evidence>
<feature type="transmembrane region" description="Helical" evidence="6">
    <location>
        <begin position="500"/>
        <end position="518"/>
    </location>
</feature>